<evidence type="ECO:0000256" key="1">
    <source>
        <dbReference type="ARBA" id="ARBA00007381"/>
    </source>
</evidence>
<proteinExistence type="inferred from homology"/>
<protein>
    <recommendedName>
        <fullName evidence="5">Hypoxia up-regulated protein 1</fullName>
    </recommendedName>
</protein>
<dbReference type="WBParaSite" id="TTAC_0000243501-mRNA-1">
    <property type="protein sequence ID" value="TTAC_0000243501-mRNA-1"/>
    <property type="gene ID" value="TTAC_0000243501"/>
</dbReference>
<comment type="similarity">
    <text evidence="1">Belongs to the heat shock protein 70 family.</text>
</comment>
<reference evidence="9" key="1">
    <citation type="submission" date="2017-02" db="UniProtKB">
        <authorList>
            <consortium name="WormBaseParasite"/>
        </authorList>
    </citation>
    <scope>IDENTIFICATION</scope>
</reference>
<dbReference type="SUPFAM" id="SSF100934">
    <property type="entry name" value="Heat shock protein 70kD (HSP70), C-terminal subdomain"/>
    <property type="match status" value="1"/>
</dbReference>
<accession>A0A0R3WNU7</accession>
<dbReference type="EMBL" id="UYWX01001065">
    <property type="protein sequence ID" value="VDM19994.1"/>
    <property type="molecule type" value="Genomic_DNA"/>
</dbReference>
<evidence type="ECO:0000313" key="9">
    <source>
        <dbReference type="WBParaSite" id="TTAC_0000243501-mRNA-1"/>
    </source>
</evidence>
<dbReference type="InterPro" id="IPR029048">
    <property type="entry name" value="HSP70_C_sf"/>
</dbReference>
<dbReference type="OrthoDB" id="10262720at2759"/>
<evidence type="ECO:0000256" key="5">
    <source>
        <dbReference type="ARBA" id="ARBA00040503"/>
    </source>
</evidence>
<dbReference type="Proteomes" id="UP000274429">
    <property type="component" value="Unassembled WGS sequence"/>
</dbReference>
<sequence>MATLLKSSSEGLREYDAADNERDLLNEAKNNLERTIFTTLSDIEIAFDNHTTEAELEALSATINKISQWYDEEGHYAPRSAVEEHLTRLQEVVDPYKRRVQAFTELPAALTKLEELLTSKAQAISIVMSANSAHEILTASEFVQALNESLANEGEEKKAGLPIYTHEEVEALRKLISETQTWLTETRSLLATCDHRADPPVRLATVTERMEVLNAKLDYFGHRGENWFTTYKRLFDIKKVLLLEAARKADAVDDTTAGNDTVIEAPQTEEGSSPPEEPETAPEPES</sequence>
<dbReference type="AlphaFoldDB" id="A0A0R3WNU7"/>
<evidence type="ECO:0000256" key="4">
    <source>
        <dbReference type="ARBA" id="ARBA00023186"/>
    </source>
</evidence>
<feature type="compositionally biased region" description="Acidic residues" evidence="6">
    <location>
        <begin position="276"/>
        <end position="286"/>
    </location>
</feature>
<keyword evidence="2" id="KW-0547">Nucleotide-binding</keyword>
<keyword evidence="4" id="KW-0143">Chaperone</keyword>
<organism evidence="9">
    <name type="scientific">Hydatigena taeniaeformis</name>
    <name type="common">Feline tapeworm</name>
    <name type="synonym">Taenia taeniaeformis</name>
    <dbReference type="NCBI Taxonomy" id="6205"/>
    <lineage>
        <taxon>Eukaryota</taxon>
        <taxon>Metazoa</taxon>
        <taxon>Spiralia</taxon>
        <taxon>Lophotrochozoa</taxon>
        <taxon>Platyhelminthes</taxon>
        <taxon>Cestoda</taxon>
        <taxon>Eucestoda</taxon>
        <taxon>Cyclophyllidea</taxon>
        <taxon>Taeniidae</taxon>
        <taxon>Hydatigera</taxon>
    </lineage>
</organism>
<evidence type="ECO:0000313" key="8">
    <source>
        <dbReference type="Proteomes" id="UP000274429"/>
    </source>
</evidence>
<evidence type="ECO:0000313" key="7">
    <source>
        <dbReference type="EMBL" id="VDM19994.1"/>
    </source>
</evidence>
<keyword evidence="3" id="KW-0067">ATP-binding</keyword>
<name>A0A0R3WNU7_HYDTA</name>
<gene>
    <name evidence="7" type="ORF">TTAC_LOCUS2423</name>
</gene>
<reference evidence="7 8" key="2">
    <citation type="submission" date="2018-11" db="EMBL/GenBank/DDBJ databases">
        <authorList>
            <consortium name="Pathogen Informatics"/>
        </authorList>
    </citation>
    <scope>NUCLEOTIDE SEQUENCE [LARGE SCALE GENOMIC DNA]</scope>
</reference>
<evidence type="ECO:0000256" key="3">
    <source>
        <dbReference type="ARBA" id="ARBA00022840"/>
    </source>
</evidence>
<feature type="region of interest" description="Disordered" evidence="6">
    <location>
        <begin position="250"/>
        <end position="286"/>
    </location>
</feature>
<evidence type="ECO:0000256" key="6">
    <source>
        <dbReference type="SAM" id="MobiDB-lite"/>
    </source>
</evidence>
<evidence type="ECO:0000256" key="2">
    <source>
        <dbReference type="ARBA" id="ARBA00022741"/>
    </source>
</evidence>
<dbReference type="STRING" id="6205.A0A0R3WNU7"/>
<dbReference type="InterPro" id="IPR013126">
    <property type="entry name" value="Hsp_70_fam"/>
</dbReference>
<dbReference type="PANTHER" id="PTHR45639:SF3">
    <property type="entry name" value="HYPOXIA UP-REGULATED PROTEIN 1"/>
    <property type="match status" value="1"/>
</dbReference>
<dbReference type="GO" id="GO:0034663">
    <property type="term" value="C:endoplasmic reticulum chaperone complex"/>
    <property type="evidence" value="ECO:0007669"/>
    <property type="project" value="TreeGrafter"/>
</dbReference>
<dbReference type="PANTHER" id="PTHR45639">
    <property type="entry name" value="HSC70CB, ISOFORM G-RELATED"/>
    <property type="match status" value="1"/>
</dbReference>
<dbReference type="GO" id="GO:0030968">
    <property type="term" value="P:endoplasmic reticulum unfolded protein response"/>
    <property type="evidence" value="ECO:0007669"/>
    <property type="project" value="TreeGrafter"/>
</dbReference>
<dbReference type="GO" id="GO:0005524">
    <property type="term" value="F:ATP binding"/>
    <property type="evidence" value="ECO:0007669"/>
    <property type="project" value="UniProtKB-KW"/>
</dbReference>
<dbReference type="Gene3D" id="1.20.1270.10">
    <property type="match status" value="1"/>
</dbReference>
<keyword evidence="8" id="KW-1185">Reference proteome</keyword>
<dbReference type="GO" id="GO:0140662">
    <property type="term" value="F:ATP-dependent protein folding chaperone"/>
    <property type="evidence" value="ECO:0007669"/>
    <property type="project" value="InterPro"/>
</dbReference>